<dbReference type="AlphaFoldDB" id="A0A9P9G2Z0"/>
<keyword evidence="3" id="KW-1185">Reference proteome</keyword>
<evidence type="ECO:0000313" key="3">
    <source>
        <dbReference type="Proteomes" id="UP000720189"/>
    </source>
</evidence>
<sequence>MRDESDTAIFIEFLELLYQLCLTISTESFAEGQPSSTLLVFFSGILGFSQDCKQFLLARQFCPYLSGLIYIQRLLLMECALPLREYHSIGIPGRLHADQLDQLNSIREKYMITGTQYPFAEMVSLRDFGRNIAHTEPPSLLFSWSDDGETIRYGDFQLTIDKFRQVPDYFISQAEEICDKLMFDLKPDIDLATIKDDMANSSSGYSFVKHPANNLDKAYLDLLYSAYASQESKLSKDGRWRWKYMDSYLKQVTKLEEMLAGGLYTACGQTPRARDLFTLACESGPSTSCSISIWNGLMGYVLRHHKAKRQMGREFYVVRFLPSRLAHVMYKYLVYIRRFAALLRREQQTQAYPYHHERLLFYSSGKPCITEKHVREVHSPLNIYDDTTADADLNAIFAWQSGHRPLQRGITYGLDGAFPNRLQPALLRSYEWASTRWHEFIHQPSRCLIQSDKSPGYRPMSAKKRKVSDTVGALKNASRATDSNRRSKETNCGPSNISANSEYTPYDSRLMRDNPHFTYEEEYRLLGCRLCATMVTRQRIKDHLQSRPHHLNSSEIKKVQEWASQLELINDNREISGLPLLPDDTPAIDVLGPPKTGGFRCTFIVENEGGTSMCRFVGSDTRRIREHSKHEHGWDLGLKPGKTPAATNKGHDERPWRGGRIQAHLRGKPHRLVKKEIDKVTLWAKTLNLIDTQSGGFRCTFTTDCRAVSANSRRRNEHLWKVHDVELDSKPGPRSTSTVEADVGSTYWRSGVFYQQLFAKGPRSEYFEVARGHDLASPENEQARTETSIQEATEKEVEVIEEMGDLAAPNSWLRRLGSTAHLKDFSDKKQFLRDLISLKYTLKPNDPDAEDDSELRHIHAAVRRLIRKAARVARPGAVSWNVLFEVNRKELHKERSTPFHFRFKRQTRKKYIALTEGQTTAFDMMMDYAAELIDIDNKVDPMPALSRINELHELLENAALAFYIYVLDHFTKVTEYDNLCELYPKLSAIMAISRVFLVKHTVDKRALYVHQRIEQGQTRQEAEEKSPGHFEIMSEMTRRFLVGGAEGWDTTPTQFIIRLRNYGMAASGYQAMPGSSMLQAALRRAETLLYGHLLFCEE</sequence>
<gene>
    <name evidence="2" type="ORF">BKA55DRAFT_598553</name>
</gene>
<reference evidence="2" key="1">
    <citation type="journal article" date="2021" name="Nat. Commun.">
        <title>Genetic determinants of endophytism in the Arabidopsis root mycobiome.</title>
        <authorList>
            <person name="Mesny F."/>
            <person name="Miyauchi S."/>
            <person name="Thiergart T."/>
            <person name="Pickel B."/>
            <person name="Atanasova L."/>
            <person name="Karlsson M."/>
            <person name="Huettel B."/>
            <person name="Barry K.W."/>
            <person name="Haridas S."/>
            <person name="Chen C."/>
            <person name="Bauer D."/>
            <person name="Andreopoulos W."/>
            <person name="Pangilinan J."/>
            <person name="LaButti K."/>
            <person name="Riley R."/>
            <person name="Lipzen A."/>
            <person name="Clum A."/>
            <person name="Drula E."/>
            <person name="Henrissat B."/>
            <person name="Kohler A."/>
            <person name="Grigoriev I.V."/>
            <person name="Martin F.M."/>
            <person name="Hacquard S."/>
        </authorList>
    </citation>
    <scope>NUCLEOTIDE SEQUENCE</scope>
    <source>
        <strain evidence="2">MPI-CAGE-AT-0023</strain>
    </source>
</reference>
<evidence type="ECO:0000313" key="2">
    <source>
        <dbReference type="EMBL" id="KAH7231263.1"/>
    </source>
</evidence>
<accession>A0A9P9G2Z0</accession>
<feature type="region of interest" description="Disordered" evidence="1">
    <location>
        <begin position="452"/>
        <end position="506"/>
    </location>
</feature>
<evidence type="ECO:0000256" key="1">
    <source>
        <dbReference type="SAM" id="MobiDB-lite"/>
    </source>
</evidence>
<proteinExistence type="predicted"/>
<name>A0A9P9G2Z0_FUSRE</name>
<feature type="compositionally biased region" description="Polar residues" evidence="1">
    <location>
        <begin position="490"/>
        <end position="503"/>
    </location>
</feature>
<comment type="caution">
    <text evidence="2">The sequence shown here is derived from an EMBL/GenBank/DDBJ whole genome shotgun (WGS) entry which is preliminary data.</text>
</comment>
<dbReference type="GeneID" id="70226211"/>
<organism evidence="2 3">
    <name type="scientific">Fusarium redolens</name>
    <dbReference type="NCBI Taxonomy" id="48865"/>
    <lineage>
        <taxon>Eukaryota</taxon>
        <taxon>Fungi</taxon>
        <taxon>Dikarya</taxon>
        <taxon>Ascomycota</taxon>
        <taxon>Pezizomycotina</taxon>
        <taxon>Sordariomycetes</taxon>
        <taxon>Hypocreomycetidae</taxon>
        <taxon>Hypocreales</taxon>
        <taxon>Nectriaceae</taxon>
        <taxon>Fusarium</taxon>
        <taxon>Fusarium redolens species complex</taxon>
    </lineage>
</organism>
<dbReference type="Proteomes" id="UP000720189">
    <property type="component" value="Unassembled WGS sequence"/>
</dbReference>
<dbReference type="OrthoDB" id="5072858at2759"/>
<dbReference type="Pfam" id="PF12013">
    <property type="entry name" value="OrsD"/>
    <property type="match status" value="1"/>
</dbReference>
<protein>
    <submittedName>
        <fullName evidence="2">Uncharacterized protein</fullName>
    </submittedName>
</protein>
<feature type="region of interest" description="Disordered" evidence="1">
    <location>
        <begin position="628"/>
        <end position="656"/>
    </location>
</feature>
<dbReference type="RefSeq" id="XP_046043372.1">
    <property type="nucleotide sequence ID" value="XM_046196257.1"/>
</dbReference>
<dbReference type="InterPro" id="IPR022698">
    <property type="entry name" value="OrsD"/>
</dbReference>
<dbReference type="EMBL" id="JAGMUX010000021">
    <property type="protein sequence ID" value="KAH7231263.1"/>
    <property type="molecule type" value="Genomic_DNA"/>
</dbReference>